<dbReference type="EMBL" id="HACA01000142">
    <property type="protein sequence ID" value="CDW17503.1"/>
    <property type="molecule type" value="Transcribed_RNA"/>
</dbReference>
<reference evidence="2" key="1">
    <citation type="submission" date="2014-05" db="EMBL/GenBank/DDBJ databases">
        <authorList>
            <person name="Chronopoulou M."/>
        </authorList>
    </citation>
    <scope>NUCLEOTIDE SEQUENCE</scope>
    <source>
        <tissue evidence="2">Whole organism</tissue>
    </source>
</reference>
<name>A0A0K2SV38_LEPSM</name>
<sequence length="174" mass="19314">MIQVSRLIILSCIFIGALGGFDNTCADKRRDCKADNVLCMQPYYYFQCSRTCGCTGACNDPSASCLDESGDCFETPLMNKCPRFCGVCEGCNDLVKQTICALNVHRCNEYNVLYLCSNTCGKCQERCRNKMGSDYVCAAFNARGYCYSTNKHSRVMRDICSATCTSGCRIKNLP</sequence>
<protein>
    <recommendedName>
        <fullName evidence="3">ShKT domain-containing protein</fullName>
    </recommendedName>
</protein>
<accession>A0A0K2SV38</accession>
<organism evidence="2">
    <name type="scientific">Lepeophtheirus salmonis</name>
    <name type="common">Salmon louse</name>
    <name type="synonym">Caligus salmonis</name>
    <dbReference type="NCBI Taxonomy" id="72036"/>
    <lineage>
        <taxon>Eukaryota</taxon>
        <taxon>Metazoa</taxon>
        <taxon>Ecdysozoa</taxon>
        <taxon>Arthropoda</taxon>
        <taxon>Crustacea</taxon>
        <taxon>Multicrustacea</taxon>
        <taxon>Hexanauplia</taxon>
        <taxon>Copepoda</taxon>
        <taxon>Siphonostomatoida</taxon>
        <taxon>Caligidae</taxon>
        <taxon>Lepeophtheirus</taxon>
    </lineage>
</organism>
<proteinExistence type="predicted"/>
<evidence type="ECO:0000256" key="1">
    <source>
        <dbReference type="SAM" id="SignalP"/>
    </source>
</evidence>
<evidence type="ECO:0008006" key="3">
    <source>
        <dbReference type="Google" id="ProtNLM"/>
    </source>
</evidence>
<keyword evidence="1" id="KW-0732">Signal</keyword>
<feature type="chain" id="PRO_5005487199" description="ShKT domain-containing protein" evidence="1">
    <location>
        <begin position="20"/>
        <end position="174"/>
    </location>
</feature>
<feature type="signal peptide" evidence="1">
    <location>
        <begin position="1"/>
        <end position="19"/>
    </location>
</feature>
<dbReference type="AlphaFoldDB" id="A0A0K2SV38"/>
<evidence type="ECO:0000313" key="2">
    <source>
        <dbReference type="EMBL" id="CDW17503.1"/>
    </source>
</evidence>